<comment type="caution">
    <text evidence="2">The sequence shown here is derived from an EMBL/GenBank/DDBJ whole genome shotgun (WGS) entry which is preliminary data.</text>
</comment>
<gene>
    <name evidence="2" type="ORF">WJX73_005922</name>
</gene>
<evidence type="ECO:0000313" key="2">
    <source>
        <dbReference type="EMBL" id="KAK9815050.1"/>
    </source>
</evidence>
<evidence type="ECO:0000256" key="1">
    <source>
        <dbReference type="SAM" id="MobiDB-lite"/>
    </source>
</evidence>
<name>A0AAW1PZG9_9CHLO</name>
<proteinExistence type="predicted"/>
<evidence type="ECO:0000313" key="3">
    <source>
        <dbReference type="Proteomes" id="UP001465755"/>
    </source>
</evidence>
<accession>A0AAW1PZG9</accession>
<sequence>MAREHLLSCQLLFGLIRIQIFGQKQRSSLANMGTSRAQRGQQWTQDSELVYAPAAGALTDQPAQLETEAFPDAADDTDADIASTLEQRGAATTELQRHDPEAKDATVQCVIAASSVKDNDLIKRHAGSRGGPGLKMLSPSP</sequence>
<keyword evidence="3" id="KW-1185">Reference proteome</keyword>
<feature type="region of interest" description="Disordered" evidence="1">
    <location>
        <begin position="120"/>
        <end position="141"/>
    </location>
</feature>
<dbReference type="EMBL" id="JALJOQ010000001">
    <property type="protein sequence ID" value="KAK9815050.1"/>
    <property type="molecule type" value="Genomic_DNA"/>
</dbReference>
<dbReference type="AlphaFoldDB" id="A0AAW1PZG9"/>
<organism evidence="2 3">
    <name type="scientific">Symbiochloris irregularis</name>
    <dbReference type="NCBI Taxonomy" id="706552"/>
    <lineage>
        <taxon>Eukaryota</taxon>
        <taxon>Viridiplantae</taxon>
        <taxon>Chlorophyta</taxon>
        <taxon>core chlorophytes</taxon>
        <taxon>Trebouxiophyceae</taxon>
        <taxon>Trebouxiales</taxon>
        <taxon>Trebouxiaceae</taxon>
        <taxon>Symbiochloris</taxon>
    </lineage>
</organism>
<dbReference type="Proteomes" id="UP001465755">
    <property type="component" value="Unassembled WGS sequence"/>
</dbReference>
<reference evidence="2 3" key="1">
    <citation type="journal article" date="2024" name="Nat. Commun.">
        <title>Phylogenomics reveals the evolutionary origins of lichenization in chlorophyte algae.</title>
        <authorList>
            <person name="Puginier C."/>
            <person name="Libourel C."/>
            <person name="Otte J."/>
            <person name="Skaloud P."/>
            <person name="Haon M."/>
            <person name="Grisel S."/>
            <person name="Petersen M."/>
            <person name="Berrin J.G."/>
            <person name="Delaux P.M."/>
            <person name="Dal Grande F."/>
            <person name="Keller J."/>
        </authorList>
    </citation>
    <scope>NUCLEOTIDE SEQUENCE [LARGE SCALE GENOMIC DNA]</scope>
    <source>
        <strain evidence="2 3">SAG 2036</strain>
    </source>
</reference>
<protein>
    <submittedName>
        <fullName evidence="2">Uncharacterized protein</fullName>
    </submittedName>
</protein>